<dbReference type="Proteomes" id="UP000660339">
    <property type="component" value="Unassembled WGS sequence"/>
</dbReference>
<protein>
    <submittedName>
        <fullName evidence="1">Uncharacterized protein</fullName>
    </submittedName>
</protein>
<comment type="caution">
    <text evidence="1">The sequence shown here is derived from an EMBL/GenBank/DDBJ whole genome shotgun (WGS) entry which is preliminary data.</text>
</comment>
<dbReference type="EMBL" id="BONJ01000030">
    <property type="protein sequence ID" value="GIG17293.1"/>
    <property type="molecule type" value="Genomic_DNA"/>
</dbReference>
<organism evidence="1 2">
    <name type="scientific">Catellatospora methionotrophica</name>
    <dbReference type="NCBI Taxonomy" id="121620"/>
    <lineage>
        <taxon>Bacteria</taxon>
        <taxon>Bacillati</taxon>
        <taxon>Actinomycetota</taxon>
        <taxon>Actinomycetes</taxon>
        <taxon>Micromonosporales</taxon>
        <taxon>Micromonosporaceae</taxon>
        <taxon>Catellatospora</taxon>
    </lineage>
</organism>
<keyword evidence="2" id="KW-1185">Reference proteome</keyword>
<evidence type="ECO:0000313" key="1">
    <source>
        <dbReference type="EMBL" id="GIG17293.1"/>
    </source>
</evidence>
<gene>
    <name evidence="1" type="ORF">Cme02nite_56250</name>
</gene>
<accession>A0A8J3LFE8</accession>
<dbReference type="RefSeq" id="WP_166380975.1">
    <property type="nucleotide sequence ID" value="NZ_BAAATT010000030.1"/>
</dbReference>
<name>A0A8J3LFE8_9ACTN</name>
<sequence>MTEMHVSLDGSELNAVERKLQEPLEAQLTSALEQAANRVADQYDGQSEDEVVSWIMRETRDGLHPDIAEGFAPDDDKLRQVAQAVMRGERFA</sequence>
<dbReference type="AlphaFoldDB" id="A0A8J3LFE8"/>
<reference evidence="1" key="1">
    <citation type="submission" date="2021-01" db="EMBL/GenBank/DDBJ databases">
        <title>Whole genome shotgun sequence of Catellatospora methionotrophica NBRC 14553.</title>
        <authorList>
            <person name="Komaki H."/>
            <person name="Tamura T."/>
        </authorList>
    </citation>
    <scope>NUCLEOTIDE SEQUENCE</scope>
    <source>
        <strain evidence="1">NBRC 14553</strain>
    </source>
</reference>
<proteinExistence type="predicted"/>
<evidence type="ECO:0000313" key="2">
    <source>
        <dbReference type="Proteomes" id="UP000660339"/>
    </source>
</evidence>